<dbReference type="RefSeq" id="WP_160927979.1">
    <property type="nucleotide sequence ID" value="NZ_WWEU01000002.1"/>
</dbReference>
<dbReference type="InterPro" id="IPR036388">
    <property type="entry name" value="WH-like_DNA-bd_sf"/>
</dbReference>
<keyword evidence="3" id="KW-0238">DNA-binding</keyword>
<evidence type="ECO:0000256" key="1">
    <source>
        <dbReference type="ARBA" id="ARBA00009437"/>
    </source>
</evidence>
<dbReference type="InterPro" id="IPR036390">
    <property type="entry name" value="WH_DNA-bd_sf"/>
</dbReference>
<dbReference type="PROSITE" id="PS50931">
    <property type="entry name" value="HTH_LYSR"/>
    <property type="match status" value="1"/>
</dbReference>
<dbReference type="SUPFAM" id="SSF53850">
    <property type="entry name" value="Periplasmic binding protein-like II"/>
    <property type="match status" value="1"/>
</dbReference>
<evidence type="ECO:0000259" key="5">
    <source>
        <dbReference type="PROSITE" id="PS50931"/>
    </source>
</evidence>
<comment type="similarity">
    <text evidence="1">Belongs to the LysR transcriptional regulatory family.</text>
</comment>
<evidence type="ECO:0000313" key="6">
    <source>
        <dbReference type="EMBL" id="MYM58776.1"/>
    </source>
</evidence>
<dbReference type="InterPro" id="IPR058163">
    <property type="entry name" value="LysR-type_TF_proteobact-type"/>
</dbReference>
<dbReference type="GO" id="GO:0043565">
    <property type="term" value="F:sequence-specific DNA binding"/>
    <property type="evidence" value="ECO:0007669"/>
    <property type="project" value="TreeGrafter"/>
</dbReference>
<protein>
    <submittedName>
        <fullName evidence="6">LysR family transcriptional regulator</fullName>
    </submittedName>
</protein>
<dbReference type="InterPro" id="IPR000847">
    <property type="entry name" value="LysR_HTH_N"/>
</dbReference>
<dbReference type="GO" id="GO:0006351">
    <property type="term" value="P:DNA-templated transcription"/>
    <property type="evidence" value="ECO:0007669"/>
    <property type="project" value="TreeGrafter"/>
</dbReference>
<dbReference type="InterPro" id="IPR005119">
    <property type="entry name" value="LysR_subst-bd"/>
</dbReference>
<dbReference type="SUPFAM" id="SSF46785">
    <property type="entry name" value="Winged helix' DNA-binding domain"/>
    <property type="match status" value="1"/>
</dbReference>
<keyword evidence="4" id="KW-0804">Transcription</keyword>
<dbReference type="GO" id="GO:0003700">
    <property type="term" value="F:DNA-binding transcription factor activity"/>
    <property type="evidence" value="ECO:0007669"/>
    <property type="project" value="InterPro"/>
</dbReference>
<proteinExistence type="inferred from homology"/>
<dbReference type="Proteomes" id="UP000478571">
    <property type="component" value="Unassembled WGS sequence"/>
</dbReference>
<keyword evidence="7" id="KW-1185">Reference proteome</keyword>
<dbReference type="FunFam" id="1.10.10.10:FF:000001">
    <property type="entry name" value="LysR family transcriptional regulator"/>
    <property type="match status" value="1"/>
</dbReference>
<dbReference type="PANTHER" id="PTHR30537:SF30">
    <property type="entry name" value="TRANSCRIPTIONAL REGULATOR-RELATED"/>
    <property type="match status" value="1"/>
</dbReference>
<evidence type="ECO:0000256" key="3">
    <source>
        <dbReference type="ARBA" id="ARBA00023125"/>
    </source>
</evidence>
<feature type="domain" description="HTH lysR-type" evidence="5">
    <location>
        <begin position="9"/>
        <end position="59"/>
    </location>
</feature>
<dbReference type="Pfam" id="PF00126">
    <property type="entry name" value="HTH_1"/>
    <property type="match status" value="1"/>
</dbReference>
<dbReference type="Pfam" id="PF03466">
    <property type="entry name" value="LysR_substrate"/>
    <property type="match status" value="1"/>
</dbReference>
<accession>A0A6L8LU96</accession>
<organism evidence="6 7">
    <name type="scientific">Vibrio tetraodonis subsp. pristinus</name>
    <dbReference type="NCBI Taxonomy" id="2695891"/>
    <lineage>
        <taxon>Bacteria</taxon>
        <taxon>Pseudomonadati</taxon>
        <taxon>Pseudomonadota</taxon>
        <taxon>Gammaproteobacteria</taxon>
        <taxon>Vibrionales</taxon>
        <taxon>Vibrionaceae</taxon>
        <taxon>Vibrio</taxon>
    </lineage>
</organism>
<dbReference type="AlphaFoldDB" id="A0A6L8LU96"/>
<name>A0A6L8LU96_9VIBR</name>
<gene>
    <name evidence="6" type="ORF">GTG28_06035</name>
</gene>
<evidence type="ECO:0000256" key="4">
    <source>
        <dbReference type="ARBA" id="ARBA00023163"/>
    </source>
</evidence>
<dbReference type="Gene3D" id="3.40.190.290">
    <property type="match status" value="1"/>
</dbReference>
<dbReference type="PANTHER" id="PTHR30537">
    <property type="entry name" value="HTH-TYPE TRANSCRIPTIONAL REGULATOR"/>
    <property type="match status" value="1"/>
</dbReference>
<evidence type="ECO:0000313" key="7">
    <source>
        <dbReference type="Proteomes" id="UP000478571"/>
    </source>
</evidence>
<dbReference type="CDD" id="cd08422">
    <property type="entry name" value="PBP2_CrgA_like"/>
    <property type="match status" value="1"/>
</dbReference>
<comment type="caution">
    <text evidence="6">The sequence shown here is derived from an EMBL/GenBank/DDBJ whole genome shotgun (WGS) entry which is preliminary data.</text>
</comment>
<reference evidence="6 7" key="1">
    <citation type="submission" date="2020-01" db="EMBL/GenBank/DDBJ databases">
        <title>Draft Genome Sequence of Vibrio sp. strain OCN044, Isolated from a Healthy Coral at Palmyra Atoll.</title>
        <authorList>
            <person name="Videau P."/>
            <person name="Loughran R."/>
            <person name="Esquivel A."/>
            <person name="Deadmond M."/>
            <person name="Paddock B.E."/>
            <person name="Saw J.H."/>
            <person name="Ushijima B."/>
        </authorList>
    </citation>
    <scope>NUCLEOTIDE SEQUENCE [LARGE SCALE GENOMIC DNA]</scope>
    <source>
        <strain evidence="6 7">OCN044</strain>
    </source>
</reference>
<keyword evidence="2" id="KW-0805">Transcription regulation</keyword>
<dbReference type="EMBL" id="WWEU01000002">
    <property type="protein sequence ID" value="MYM58776.1"/>
    <property type="molecule type" value="Genomic_DNA"/>
</dbReference>
<sequence length="303" mass="33734">MENMKRYCIFSVVAESESMTAASKRLGMSPSAISQNISILEESLGVTLIYRSTRGFSLSEAGRVLVSEYQKMHDHFCQFKQTITDCKEHMSGSIKITASNGMAQAVLARALEDFTPKYPQLSFHIIADDELRDAINDGIDIAIRVGKLKDSNLVYRPVGQLETVLVASPKYLAQHGIPSTMEDLVEHCWLTGTACAMESRINEMLKDSKPLKFNTKIESNNIMVCLSFAIAHQGITILPRCFVNDALKCGQLVTLLEDIVWPSVEVQILTVSRVLPKKVRIVIDHLKSHFELKGQSIKSLQSS</sequence>
<dbReference type="Gene3D" id="1.10.10.10">
    <property type="entry name" value="Winged helix-like DNA-binding domain superfamily/Winged helix DNA-binding domain"/>
    <property type="match status" value="1"/>
</dbReference>
<evidence type="ECO:0000256" key="2">
    <source>
        <dbReference type="ARBA" id="ARBA00023015"/>
    </source>
</evidence>